<keyword evidence="6" id="KW-1185">Reference proteome</keyword>
<evidence type="ECO:0000256" key="2">
    <source>
        <dbReference type="ARBA" id="ARBA00022525"/>
    </source>
</evidence>
<reference evidence="5 6" key="1">
    <citation type="journal article" date="2013" name="Antonie Van Leeuwenhoek">
        <title>Dongia rigui sp. nov., isolated from freshwater of a large wetland in Korea.</title>
        <authorList>
            <person name="Baik K.S."/>
            <person name="Hwang Y.M."/>
            <person name="Choi J.S."/>
            <person name="Kwon J."/>
            <person name="Seong C.N."/>
        </authorList>
    </citation>
    <scope>NUCLEOTIDE SEQUENCE [LARGE SCALE GENOMIC DNA]</scope>
    <source>
        <strain evidence="5 6">04SU4-P</strain>
    </source>
</reference>
<gene>
    <name evidence="5" type="ORF">SMD31_07760</name>
</gene>
<dbReference type="InterPro" id="IPR011050">
    <property type="entry name" value="Pectin_lyase_fold/virulence"/>
</dbReference>
<dbReference type="PRINTS" id="PR00313">
    <property type="entry name" value="CABNDNGRPT"/>
</dbReference>
<dbReference type="PROSITE" id="PS00330">
    <property type="entry name" value="HEMOLYSIN_CALCIUM"/>
    <property type="match status" value="1"/>
</dbReference>
<evidence type="ECO:0000259" key="4">
    <source>
        <dbReference type="PROSITE" id="PS50268"/>
    </source>
</evidence>
<dbReference type="SUPFAM" id="SSF51120">
    <property type="entry name" value="beta-Roll"/>
    <property type="match status" value="1"/>
</dbReference>
<proteinExistence type="predicted"/>
<dbReference type="PANTHER" id="PTHR38340">
    <property type="entry name" value="S-LAYER PROTEIN"/>
    <property type="match status" value="1"/>
</dbReference>
<dbReference type="EMBL" id="JAXCLX010000001">
    <property type="protein sequence ID" value="MDY0871813.1"/>
    <property type="molecule type" value="Genomic_DNA"/>
</dbReference>
<protein>
    <submittedName>
        <fullName evidence="5">Cadherin domain-containing protein</fullName>
    </submittedName>
</protein>
<evidence type="ECO:0000313" key="6">
    <source>
        <dbReference type="Proteomes" id="UP001271769"/>
    </source>
</evidence>
<organism evidence="5 6">
    <name type="scientific">Dongia rigui</name>
    <dbReference type="NCBI Taxonomy" id="940149"/>
    <lineage>
        <taxon>Bacteria</taxon>
        <taxon>Pseudomonadati</taxon>
        <taxon>Pseudomonadota</taxon>
        <taxon>Alphaproteobacteria</taxon>
        <taxon>Rhodospirillales</taxon>
        <taxon>Dongiaceae</taxon>
        <taxon>Dongia</taxon>
    </lineage>
</organism>
<dbReference type="InterPro" id="IPR018511">
    <property type="entry name" value="Hemolysin-typ_Ca-bd_CS"/>
</dbReference>
<dbReference type="Gene3D" id="2.60.40.60">
    <property type="entry name" value="Cadherins"/>
    <property type="match status" value="1"/>
</dbReference>
<dbReference type="Gene3D" id="2.160.20.10">
    <property type="entry name" value="Single-stranded right-handed beta-helix, Pectin lyase-like"/>
    <property type="match status" value="2"/>
</dbReference>
<accession>A0ABU5DX64</accession>
<comment type="caution">
    <text evidence="5">The sequence shown here is derived from an EMBL/GenBank/DDBJ whole genome shotgun (WGS) entry which is preliminary data.</text>
</comment>
<dbReference type="Pfam" id="PF00353">
    <property type="entry name" value="HemolysinCabind"/>
    <property type="match status" value="3"/>
</dbReference>
<dbReference type="InterPro" id="IPR006626">
    <property type="entry name" value="PbH1"/>
</dbReference>
<dbReference type="Proteomes" id="UP001271769">
    <property type="component" value="Unassembled WGS sequence"/>
</dbReference>
<evidence type="ECO:0000256" key="1">
    <source>
        <dbReference type="ARBA" id="ARBA00004613"/>
    </source>
</evidence>
<dbReference type="RefSeq" id="WP_320500237.1">
    <property type="nucleotide sequence ID" value="NZ_JAXCLX010000001.1"/>
</dbReference>
<dbReference type="SUPFAM" id="SSF49313">
    <property type="entry name" value="Cadherin-like"/>
    <property type="match status" value="1"/>
</dbReference>
<dbReference type="SMART" id="SM00710">
    <property type="entry name" value="PbH1"/>
    <property type="match status" value="6"/>
</dbReference>
<dbReference type="InterPro" id="IPR011049">
    <property type="entry name" value="Serralysin-like_metalloprot_C"/>
</dbReference>
<keyword evidence="2" id="KW-0964">Secreted</keyword>
<dbReference type="InterPro" id="IPR002126">
    <property type="entry name" value="Cadherin-like_dom"/>
</dbReference>
<comment type="subcellular location">
    <subcellularLocation>
        <location evidence="1">Secreted</location>
    </subcellularLocation>
</comment>
<evidence type="ECO:0000256" key="3">
    <source>
        <dbReference type="SAM" id="MobiDB-lite"/>
    </source>
</evidence>
<dbReference type="PANTHER" id="PTHR38340:SF1">
    <property type="entry name" value="S-LAYER PROTEIN"/>
    <property type="match status" value="1"/>
</dbReference>
<dbReference type="CDD" id="cd11304">
    <property type="entry name" value="Cadherin_repeat"/>
    <property type="match status" value="1"/>
</dbReference>
<dbReference type="Gene3D" id="2.150.10.10">
    <property type="entry name" value="Serralysin-like metalloprotease, C-terminal"/>
    <property type="match status" value="2"/>
</dbReference>
<sequence length="756" mass="78191">MAVRYISPTGSGLMDGSSPENAGTLTSLSKFIGQAGPDGEVRLIADQGSYNPTGQISITTGGTDGHPVTIRGVDSAGNAMDADISGTRPENWSTGQSEGSELFRLLGGANNLHFQDLDISNVGNGAFRIGADISNLTIDHVDATNVYRFVDTLVSGTNTSASVSGLTISDVDIAGYSKNAIHIGYNSHDILIEGVTADGNVATTDPYISGVLIEGTAHDIILRDVEVSNSKAVGAANSYWNGDGFTTEGNTYNIRFENTVARGNTDAGYDLKSSDTVLVNAVAEENNRSFRLWSDSITLQDSISLNPTHAGGNAGTAHVWLGAGATATLENFHFSDGLTPQTLFDLSKGGATLTLVDTTIPTGYENLIWLLNGSVIEQVVTPSNAAPTGITLSGGVVDENAAAGTVVATLTAIDPDAADTHTFTLSGAHADYFEIVGNEIHVKAGASLDFETTTHHDLTITTTDNGGLAHSETFTISVRDMIEGGNGTAGNDLMKGTTGADTLKGFAGDDTYTVDNKGDVVTETVDSGIDTVKTSLTSYTLTSHVENLTYTGTSGFTGAGNSLANTITGGTGADSLHGWDGNDVLNGGAGNDTLYGDNLCDTLYGGTGNDKLYGGVSSDQLNGGDGNDYLYGEDGNDTISGGKGTDIMYGGAGNDSFVFDQTPSAANADFIRDFSVPGDTIRLDHAVFDTLAIGKLSAANFGSWSGTATADTHVLYDKATGNLYYDATGGAHDDAQLVATLSNMPQELSADDVFVF</sequence>
<evidence type="ECO:0000313" key="5">
    <source>
        <dbReference type="EMBL" id="MDY0871813.1"/>
    </source>
</evidence>
<dbReference type="SUPFAM" id="SSF51126">
    <property type="entry name" value="Pectin lyase-like"/>
    <property type="match status" value="1"/>
</dbReference>
<dbReference type="InterPro" id="IPR015919">
    <property type="entry name" value="Cadherin-like_sf"/>
</dbReference>
<dbReference type="PROSITE" id="PS50268">
    <property type="entry name" value="CADHERIN_2"/>
    <property type="match status" value="1"/>
</dbReference>
<dbReference type="InterPro" id="IPR012334">
    <property type="entry name" value="Pectin_lyas_fold"/>
</dbReference>
<dbReference type="InterPro" id="IPR050557">
    <property type="entry name" value="RTX_toxin/Mannuronan_C5-epim"/>
</dbReference>
<dbReference type="InterPro" id="IPR001343">
    <property type="entry name" value="Hemolysn_Ca-bd"/>
</dbReference>
<feature type="region of interest" description="Disordered" evidence="3">
    <location>
        <begin position="1"/>
        <end position="20"/>
    </location>
</feature>
<dbReference type="Pfam" id="PF00028">
    <property type="entry name" value="Cadherin"/>
    <property type="match status" value="1"/>
</dbReference>
<feature type="domain" description="Cadherin" evidence="4">
    <location>
        <begin position="397"/>
        <end position="494"/>
    </location>
</feature>
<dbReference type="SMART" id="SM00112">
    <property type="entry name" value="CA"/>
    <property type="match status" value="1"/>
</dbReference>
<name>A0ABU5DX64_9PROT</name>